<evidence type="ECO:0000313" key="2">
    <source>
        <dbReference type="EMBL" id="MFC4346610.1"/>
    </source>
</evidence>
<sequence>MKLPRALRIFPAMKTKASITIFLLVASTVAITSLTGAAAARSAVKDEDRYANCMDMADRSPDKGINLALAWIADGGGVPARHCEAYGLARLGEHAEAAARFLKIAEDMRIGRDMPIRMGKRIVASAPMLADMYGQAANAWLLADELVRAEDAIDLALTLAPKNTPQEYELVLDRARIAAADEDFQLALRDLDYVLKGDPGRKDILVLVAAAARGVGDYGRANQALEAFQAVFPNNASGYLELGNLRHAEADRKAARQAWLKVLLLEDQGPSADAARANIEKMDVQAADTPAG</sequence>
<dbReference type="EMBL" id="JBHSCR010000001">
    <property type="protein sequence ID" value="MFC4346610.1"/>
    <property type="molecule type" value="Genomic_DNA"/>
</dbReference>
<keyword evidence="3" id="KW-1185">Reference proteome</keyword>
<gene>
    <name evidence="2" type="ORF">ACFO5Q_01960</name>
</gene>
<dbReference type="RefSeq" id="WP_156431965.1">
    <property type="nucleotide sequence ID" value="NZ_JBHSCR010000001.1"/>
</dbReference>
<accession>A0ABV8U682</accession>
<dbReference type="InterPro" id="IPR011990">
    <property type="entry name" value="TPR-like_helical_dom_sf"/>
</dbReference>
<reference evidence="3" key="1">
    <citation type="journal article" date="2019" name="Int. J. Syst. Evol. Microbiol.">
        <title>The Global Catalogue of Microorganisms (GCM) 10K type strain sequencing project: providing services to taxonomists for standard genome sequencing and annotation.</title>
        <authorList>
            <consortium name="The Broad Institute Genomics Platform"/>
            <consortium name="The Broad Institute Genome Sequencing Center for Infectious Disease"/>
            <person name="Wu L."/>
            <person name="Ma J."/>
        </authorList>
    </citation>
    <scope>NUCLEOTIDE SEQUENCE [LARGE SCALE GENOMIC DNA]</scope>
    <source>
        <strain evidence="3">CGMCC 1.15304</strain>
    </source>
</reference>
<evidence type="ECO:0000313" key="3">
    <source>
        <dbReference type="Proteomes" id="UP001595776"/>
    </source>
</evidence>
<dbReference type="Proteomes" id="UP001595776">
    <property type="component" value="Unassembled WGS sequence"/>
</dbReference>
<dbReference type="Gene3D" id="1.25.40.10">
    <property type="entry name" value="Tetratricopeptide repeat domain"/>
    <property type="match status" value="1"/>
</dbReference>
<proteinExistence type="predicted"/>
<protein>
    <submittedName>
        <fullName evidence="2">Tetratricopeptide repeat protein</fullName>
    </submittedName>
</protein>
<name>A0ABV8U682_9PROT</name>
<keyword evidence="1" id="KW-0732">Signal</keyword>
<evidence type="ECO:0000256" key="1">
    <source>
        <dbReference type="SAM" id="SignalP"/>
    </source>
</evidence>
<dbReference type="SUPFAM" id="SSF48452">
    <property type="entry name" value="TPR-like"/>
    <property type="match status" value="1"/>
</dbReference>
<organism evidence="2 3">
    <name type="scientific">Kordiimonas lipolytica</name>
    <dbReference type="NCBI Taxonomy" id="1662421"/>
    <lineage>
        <taxon>Bacteria</taxon>
        <taxon>Pseudomonadati</taxon>
        <taxon>Pseudomonadota</taxon>
        <taxon>Alphaproteobacteria</taxon>
        <taxon>Kordiimonadales</taxon>
        <taxon>Kordiimonadaceae</taxon>
        <taxon>Kordiimonas</taxon>
    </lineage>
</organism>
<feature type="chain" id="PRO_5046045429" evidence="1">
    <location>
        <begin position="33"/>
        <end position="292"/>
    </location>
</feature>
<feature type="signal peptide" evidence="1">
    <location>
        <begin position="1"/>
        <end position="32"/>
    </location>
</feature>
<comment type="caution">
    <text evidence="2">The sequence shown here is derived from an EMBL/GenBank/DDBJ whole genome shotgun (WGS) entry which is preliminary data.</text>
</comment>